<dbReference type="AlphaFoldDB" id="A0A090NIE2"/>
<evidence type="ECO:0000313" key="2">
    <source>
        <dbReference type="Proteomes" id="UP000017944"/>
    </source>
</evidence>
<dbReference type="InterPro" id="IPR011989">
    <property type="entry name" value="ARM-like"/>
</dbReference>
<dbReference type="Gene3D" id="1.25.10.10">
    <property type="entry name" value="Leucine-rich Repeat Variant"/>
    <property type="match status" value="1"/>
</dbReference>
<dbReference type="PATRIC" id="fig|1401327.3.peg.1710"/>
<evidence type="ECO:0008006" key="3">
    <source>
        <dbReference type="Google" id="ProtNLM"/>
    </source>
</evidence>
<dbReference type="RefSeq" id="WP_000954499.1">
    <property type="nucleotide sequence ID" value="NZ_AXUT01000138.1"/>
</dbReference>
<proteinExistence type="predicted"/>
<organism evidence="1 2">
    <name type="scientific">Shigella dysenteriae WRSd3</name>
    <dbReference type="NCBI Taxonomy" id="1401327"/>
    <lineage>
        <taxon>Bacteria</taxon>
        <taxon>Pseudomonadati</taxon>
        <taxon>Pseudomonadota</taxon>
        <taxon>Gammaproteobacteria</taxon>
        <taxon>Enterobacterales</taxon>
        <taxon>Enterobacteriaceae</taxon>
        <taxon>Shigella</taxon>
    </lineage>
</organism>
<name>A0A090NIE2_SHIDY</name>
<sequence>MLTDKNDCARIEAISGLAERKDNRVITAIIYELQKNIIFDEVIILAGILGDIKLHPILKNILNEFNDEDVIGNIKSAIQQIIKYN</sequence>
<dbReference type="EMBL" id="AXUT01000138">
    <property type="protein sequence ID" value="ESU79854.1"/>
    <property type="molecule type" value="Genomic_DNA"/>
</dbReference>
<evidence type="ECO:0000313" key="1">
    <source>
        <dbReference type="EMBL" id="ESU79854.1"/>
    </source>
</evidence>
<dbReference type="Proteomes" id="UP000017944">
    <property type="component" value="Unassembled WGS sequence"/>
</dbReference>
<comment type="caution">
    <text evidence="1">The sequence shown here is derived from an EMBL/GenBank/DDBJ whole genome shotgun (WGS) entry which is preliminary data.</text>
</comment>
<accession>A0A090NIE2</accession>
<reference evidence="1 2" key="1">
    <citation type="submission" date="2013-10" db="EMBL/GenBank/DDBJ databases">
        <title>Draft genomes and the virulence plasmids of Sd1617 vaccine constructs: WRSd3 and WRSd5.</title>
        <authorList>
            <person name="Aksomboon Vongsawan A."/>
            <person name="Venkatesan M.M."/>
            <person name="Vaisvil B."/>
            <person name="Emel G."/>
            <person name="Kepatral V."/>
            <person name="Sethabutr O."/>
            <person name="Serichantalergs O."/>
            <person name="Mason C."/>
        </authorList>
    </citation>
    <scope>NUCLEOTIDE SEQUENCE [LARGE SCALE GENOMIC DNA]</scope>
    <source>
        <strain evidence="1 2">WRSd3</strain>
    </source>
</reference>
<protein>
    <recommendedName>
        <fullName evidence="3">Lyase</fullName>
    </recommendedName>
</protein>
<gene>
    <name evidence="1" type="ORF">WRSd3_01840</name>
</gene>